<dbReference type="Pfam" id="PF13432">
    <property type="entry name" value="TPR_16"/>
    <property type="match status" value="1"/>
</dbReference>
<feature type="region of interest" description="Disordered" evidence="1">
    <location>
        <begin position="1"/>
        <end position="27"/>
    </location>
</feature>
<feature type="region of interest" description="Disordered" evidence="1">
    <location>
        <begin position="350"/>
        <end position="387"/>
    </location>
</feature>
<dbReference type="Proteomes" id="UP000076842">
    <property type="component" value="Unassembled WGS sequence"/>
</dbReference>
<dbReference type="InterPro" id="IPR011990">
    <property type="entry name" value="TPR-like_helical_dom_sf"/>
</dbReference>
<evidence type="ECO:0000313" key="2">
    <source>
        <dbReference type="EMBL" id="KZT51999.1"/>
    </source>
</evidence>
<dbReference type="AlphaFoldDB" id="A0A165D3L5"/>
<dbReference type="InParanoid" id="A0A165D3L5"/>
<feature type="compositionally biased region" description="Acidic residues" evidence="1">
    <location>
        <begin position="356"/>
        <end position="387"/>
    </location>
</feature>
<dbReference type="STRING" id="1353952.A0A165D3L5"/>
<proteinExistence type="predicted"/>
<dbReference type="OrthoDB" id="1914839at2759"/>
<name>A0A165D3L5_9BASI</name>
<dbReference type="SUPFAM" id="SSF48452">
    <property type="entry name" value="TPR-like"/>
    <property type="match status" value="2"/>
</dbReference>
<accession>A0A165D3L5</accession>
<dbReference type="FunCoup" id="A0A165D3L5">
    <property type="interactions" value="70"/>
</dbReference>
<dbReference type="Gene3D" id="1.25.40.10">
    <property type="entry name" value="Tetratricopeptide repeat domain"/>
    <property type="match status" value="1"/>
</dbReference>
<evidence type="ECO:0000313" key="3">
    <source>
        <dbReference type="Proteomes" id="UP000076842"/>
    </source>
</evidence>
<gene>
    <name evidence="2" type="ORF">CALCODRAFT_442215</name>
</gene>
<organism evidence="2 3">
    <name type="scientific">Calocera cornea HHB12733</name>
    <dbReference type="NCBI Taxonomy" id="1353952"/>
    <lineage>
        <taxon>Eukaryota</taxon>
        <taxon>Fungi</taxon>
        <taxon>Dikarya</taxon>
        <taxon>Basidiomycota</taxon>
        <taxon>Agaricomycotina</taxon>
        <taxon>Dacrymycetes</taxon>
        <taxon>Dacrymycetales</taxon>
        <taxon>Dacrymycetaceae</taxon>
        <taxon>Calocera</taxon>
    </lineage>
</organism>
<keyword evidence="3" id="KW-1185">Reference proteome</keyword>
<evidence type="ECO:0000256" key="1">
    <source>
        <dbReference type="SAM" id="MobiDB-lite"/>
    </source>
</evidence>
<dbReference type="CDD" id="cd24142">
    <property type="entry name" value="ACL4-like"/>
    <property type="match status" value="1"/>
</dbReference>
<dbReference type="EMBL" id="KV424082">
    <property type="protein sequence ID" value="KZT51999.1"/>
    <property type="molecule type" value="Genomic_DNA"/>
</dbReference>
<sequence length="387" mass="43445">MSSKLPDGPSIASLSQKGATKTAKKPAPTIEALVDKAQELVVQGDYDLARQFVDRVLERDGENVEARELKGVVEMENGDVDKAKEIFLSLVPPSTTAPKPAPPSAHLYLAQLFSDDDPRTALKHYETAVLALVAKLGAKGKERSDKTAQMLEEEEDETRKMVVRACCSMVDIWMTDLCFEPEAESSCEEILRQALETDPNNTEALLSFASVRMSQQRPDDAEQCVRKVWSMWEEIAADSPSHPIPPTLLSFARLGLELQLFDLALSSISRTLEMDDQEVEAWYLEGWCFWLMAQEEAPQKPWEDMTKDDMLRDARDCLDTCLLLHTEQQHPDEQLLQHVQELLRELEALGVHATPLEEDEPAGDAEDGDEWLDEDADEDADEDVEMS</sequence>
<reference evidence="2 3" key="1">
    <citation type="journal article" date="2016" name="Mol. Biol. Evol.">
        <title>Comparative Genomics of Early-Diverging Mushroom-Forming Fungi Provides Insights into the Origins of Lignocellulose Decay Capabilities.</title>
        <authorList>
            <person name="Nagy L.G."/>
            <person name="Riley R."/>
            <person name="Tritt A."/>
            <person name="Adam C."/>
            <person name="Daum C."/>
            <person name="Floudas D."/>
            <person name="Sun H."/>
            <person name="Yadav J.S."/>
            <person name="Pangilinan J."/>
            <person name="Larsson K.H."/>
            <person name="Matsuura K."/>
            <person name="Barry K."/>
            <person name="Labutti K."/>
            <person name="Kuo R."/>
            <person name="Ohm R.A."/>
            <person name="Bhattacharya S.S."/>
            <person name="Shirouzu T."/>
            <person name="Yoshinaga Y."/>
            <person name="Martin F.M."/>
            <person name="Grigoriev I.V."/>
            <person name="Hibbett D.S."/>
        </authorList>
    </citation>
    <scope>NUCLEOTIDE SEQUENCE [LARGE SCALE GENOMIC DNA]</scope>
    <source>
        <strain evidence="2 3">HHB12733</strain>
    </source>
</reference>
<protein>
    <submittedName>
        <fullName evidence="2">TPR-like protein</fullName>
    </submittedName>
</protein>